<dbReference type="PROSITE" id="PS50011">
    <property type="entry name" value="PROTEIN_KINASE_DOM"/>
    <property type="match status" value="1"/>
</dbReference>
<sequence length="523" mass="52658">MSIGGGLFLNGRYRLLDQLGEGGMAVVWRARDLVLGRDVAVKLMATLRFGDRIRQEALAAAALSHPNIAQVYDYGETEHDGRLLRYVVMELVPGGTLAQRLTAGPLPPRFAMRVGAEIAAALAAAHGEGLVHRDIKPGNVILGPTGAKVVDFGIAAAVAPEGTGSPDTEVLGTPAYLAPERLFGAAVAPPADVYALGVLLHLAFTGHTPWTAENTRQMLEAHVYVEPAPLPPVPGVPGHVVRLCDRCLAKDPAVRPSAREVAGVLAVAAGLRMITDELPVAAAGVPPVPEPTLLVRPPQGTQQLPAAVPAPAPAPGPVPAALPAPVPASKPRRPLVVAAGVVVAVLAAGGWLLFPDRDGGGVTGAATRGTSGPSAAPVPPAPSQEPGAAGPASAAVQAGRTERSAPAPAATAGTTTSPVPTTPGATPATPPPATPTTPTPPATQPTTATPVQRTLTTSAGTVKASCPSPGTAQVLSWTAARTYKVQSADEEPGPAPAVVFKHGSAQVTVTVTCAGSEPSASES</sequence>
<reference evidence="10 11" key="1">
    <citation type="submission" date="2020-08" db="EMBL/GenBank/DDBJ databases">
        <title>Sequencing the genomes of 1000 actinobacteria strains.</title>
        <authorList>
            <person name="Klenk H.-P."/>
        </authorList>
    </citation>
    <scope>NUCLEOTIDE SEQUENCE [LARGE SCALE GENOMIC DNA]</scope>
    <source>
        <strain evidence="10 11">DSM 45809</strain>
    </source>
</reference>
<gene>
    <name evidence="10" type="ORF">BJY16_004881</name>
</gene>
<evidence type="ECO:0000256" key="4">
    <source>
        <dbReference type="ARBA" id="ARBA00022741"/>
    </source>
</evidence>
<dbReference type="RefSeq" id="WP_185041909.1">
    <property type="nucleotide sequence ID" value="NZ_BAABFG010000005.1"/>
</dbReference>
<feature type="region of interest" description="Disordered" evidence="8">
    <location>
        <begin position="363"/>
        <end position="450"/>
    </location>
</feature>
<dbReference type="Pfam" id="PF00069">
    <property type="entry name" value="Pkinase"/>
    <property type="match status" value="1"/>
</dbReference>
<accession>A0A7W7M906</accession>
<dbReference type="SUPFAM" id="SSF56112">
    <property type="entry name" value="Protein kinase-like (PK-like)"/>
    <property type="match status" value="1"/>
</dbReference>
<evidence type="ECO:0000256" key="7">
    <source>
        <dbReference type="PROSITE-ProRule" id="PRU10141"/>
    </source>
</evidence>
<dbReference type="Proteomes" id="UP000546162">
    <property type="component" value="Unassembled WGS sequence"/>
</dbReference>
<dbReference type="InterPro" id="IPR000719">
    <property type="entry name" value="Prot_kinase_dom"/>
</dbReference>
<dbReference type="EMBL" id="JACHNB010000001">
    <property type="protein sequence ID" value="MBB4741422.1"/>
    <property type="molecule type" value="Genomic_DNA"/>
</dbReference>
<keyword evidence="2" id="KW-0723">Serine/threonine-protein kinase</keyword>
<feature type="compositionally biased region" description="Low complexity" evidence="8">
    <location>
        <begin position="384"/>
        <end position="427"/>
    </location>
</feature>
<organism evidence="10 11">
    <name type="scientific">Actinoplanes octamycinicus</name>
    <dbReference type="NCBI Taxonomy" id="135948"/>
    <lineage>
        <taxon>Bacteria</taxon>
        <taxon>Bacillati</taxon>
        <taxon>Actinomycetota</taxon>
        <taxon>Actinomycetes</taxon>
        <taxon>Micromonosporales</taxon>
        <taxon>Micromonosporaceae</taxon>
        <taxon>Actinoplanes</taxon>
    </lineage>
</organism>
<dbReference type="Gene3D" id="1.10.510.10">
    <property type="entry name" value="Transferase(Phosphotransferase) domain 1"/>
    <property type="match status" value="1"/>
</dbReference>
<protein>
    <recommendedName>
        <fullName evidence="1">non-specific serine/threonine protein kinase</fullName>
        <ecNumber evidence="1">2.7.11.1</ecNumber>
    </recommendedName>
</protein>
<evidence type="ECO:0000313" key="10">
    <source>
        <dbReference type="EMBL" id="MBB4741422.1"/>
    </source>
</evidence>
<dbReference type="InterPro" id="IPR017441">
    <property type="entry name" value="Protein_kinase_ATP_BS"/>
</dbReference>
<dbReference type="InterPro" id="IPR008271">
    <property type="entry name" value="Ser/Thr_kinase_AS"/>
</dbReference>
<evidence type="ECO:0000256" key="1">
    <source>
        <dbReference type="ARBA" id="ARBA00012513"/>
    </source>
</evidence>
<evidence type="ECO:0000256" key="6">
    <source>
        <dbReference type="ARBA" id="ARBA00022840"/>
    </source>
</evidence>
<dbReference type="CDD" id="cd14014">
    <property type="entry name" value="STKc_PknB_like"/>
    <property type="match status" value="1"/>
</dbReference>
<dbReference type="PANTHER" id="PTHR43289">
    <property type="entry name" value="MITOGEN-ACTIVATED PROTEIN KINASE KINASE KINASE 20-RELATED"/>
    <property type="match status" value="1"/>
</dbReference>
<dbReference type="InterPro" id="IPR011009">
    <property type="entry name" value="Kinase-like_dom_sf"/>
</dbReference>
<feature type="binding site" evidence="7">
    <location>
        <position position="42"/>
    </location>
    <ligand>
        <name>ATP</name>
        <dbReference type="ChEBI" id="CHEBI:30616"/>
    </ligand>
</feature>
<feature type="compositionally biased region" description="Pro residues" evidence="8">
    <location>
        <begin position="428"/>
        <end position="443"/>
    </location>
</feature>
<keyword evidence="6 7" id="KW-0067">ATP-binding</keyword>
<evidence type="ECO:0000256" key="2">
    <source>
        <dbReference type="ARBA" id="ARBA00022527"/>
    </source>
</evidence>
<keyword evidence="11" id="KW-1185">Reference proteome</keyword>
<dbReference type="PROSITE" id="PS00108">
    <property type="entry name" value="PROTEIN_KINASE_ST"/>
    <property type="match status" value="1"/>
</dbReference>
<comment type="caution">
    <text evidence="10">The sequence shown here is derived from an EMBL/GenBank/DDBJ whole genome shotgun (WGS) entry which is preliminary data.</text>
</comment>
<dbReference type="PROSITE" id="PS00107">
    <property type="entry name" value="PROTEIN_KINASE_ATP"/>
    <property type="match status" value="1"/>
</dbReference>
<evidence type="ECO:0000313" key="11">
    <source>
        <dbReference type="Proteomes" id="UP000546162"/>
    </source>
</evidence>
<proteinExistence type="predicted"/>
<evidence type="ECO:0000256" key="5">
    <source>
        <dbReference type="ARBA" id="ARBA00022777"/>
    </source>
</evidence>
<keyword evidence="5 10" id="KW-0418">Kinase</keyword>
<feature type="compositionally biased region" description="Low complexity" evidence="8">
    <location>
        <begin position="364"/>
        <end position="375"/>
    </location>
</feature>
<dbReference type="GO" id="GO:0004674">
    <property type="term" value="F:protein serine/threonine kinase activity"/>
    <property type="evidence" value="ECO:0007669"/>
    <property type="project" value="UniProtKB-KW"/>
</dbReference>
<keyword evidence="3 10" id="KW-0808">Transferase</keyword>
<evidence type="ECO:0000256" key="8">
    <source>
        <dbReference type="SAM" id="MobiDB-lite"/>
    </source>
</evidence>
<dbReference type="EC" id="2.7.11.1" evidence="1"/>
<evidence type="ECO:0000256" key="3">
    <source>
        <dbReference type="ARBA" id="ARBA00022679"/>
    </source>
</evidence>
<keyword evidence="4 7" id="KW-0547">Nucleotide-binding</keyword>
<dbReference type="Gene3D" id="3.30.200.20">
    <property type="entry name" value="Phosphorylase Kinase, domain 1"/>
    <property type="match status" value="1"/>
</dbReference>
<dbReference type="SMART" id="SM00220">
    <property type="entry name" value="S_TKc"/>
    <property type="match status" value="1"/>
</dbReference>
<dbReference type="PRINTS" id="PR01217">
    <property type="entry name" value="PRICHEXTENSN"/>
</dbReference>
<feature type="domain" description="Protein kinase" evidence="9">
    <location>
        <begin position="13"/>
        <end position="267"/>
    </location>
</feature>
<dbReference type="GO" id="GO:0005524">
    <property type="term" value="F:ATP binding"/>
    <property type="evidence" value="ECO:0007669"/>
    <property type="project" value="UniProtKB-UniRule"/>
</dbReference>
<evidence type="ECO:0000259" key="9">
    <source>
        <dbReference type="PROSITE" id="PS50011"/>
    </source>
</evidence>
<name>A0A7W7M906_9ACTN</name>
<dbReference type="PANTHER" id="PTHR43289:SF6">
    <property type="entry name" value="SERINE_THREONINE-PROTEIN KINASE NEKL-3"/>
    <property type="match status" value="1"/>
</dbReference>
<dbReference type="AlphaFoldDB" id="A0A7W7M906"/>